<evidence type="ECO:0000256" key="1">
    <source>
        <dbReference type="SAM" id="SignalP"/>
    </source>
</evidence>
<dbReference type="Proteomes" id="UP000318878">
    <property type="component" value="Unassembled WGS sequence"/>
</dbReference>
<sequence precursor="true">MHLFRSFRNLLTVAACLLLIGSPALAAEEAKRPNVIFILADDK</sequence>
<dbReference type="EMBL" id="SJPF01000001">
    <property type="protein sequence ID" value="TWT38914.1"/>
    <property type="molecule type" value="Genomic_DNA"/>
</dbReference>
<proteinExistence type="predicted"/>
<protein>
    <recommendedName>
        <fullName evidence="4">Arylsulfatase</fullName>
    </recommendedName>
</protein>
<name>A0A5C5VJX9_9BACT</name>
<gene>
    <name evidence="2" type="ORF">Enr8_06080</name>
</gene>
<comment type="caution">
    <text evidence="2">The sequence shown here is derived from an EMBL/GenBank/DDBJ whole genome shotgun (WGS) entry which is preliminary data.</text>
</comment>
<accession>A0A5C5VJX9</accession>
<reference evidence="2 3" key="1">
    <citation type="submission" date="2019-02" db="EMBL/GenBank/DDBJ databases">
        <title>Deep-cultivation of Planctomycetes and their phenomic and genomic characterization uncovers novel biology.</title>
        <authorList>
            <person name="Wiegand S."/>
            <person name="Jogler M."/>
            <person name="Boedeker C."/>
            <person name="Pinto D."/>
            <person name="Vollmers J."/>
            <person name="Rivas-Marin E."/>
            <person name="Kohn T."/>
            <person name="Peeters S.H."/>
            <person name="Heuer A."/>
            <person name="Rast P."/>
            <person name="Oberbeckmann S."/>
            <person name="Bunk B."/>
            <person name="Jeske O."/>
            <person name="Meyerdierks A."/>
            <person name="Storesund J.E."/>
            <person name="Kallscheuer N."/>
            <person name="Luecker S."/>
            <person name="Lage O.M."/>
            <person name="Pohl T."/>
            <person name="Merkel B.J."/>
            <person name="Hornburger P."/>
            <person name="Mueller R.-W."/>
            <person name="Bruemmer F."/>
            <person name="Labrenz M."/>
            <person name="Spormann A.M."/>
            <person name="Op Den Camp H."/>
            <person name="Overmann J."/>
            <person name="Amann R."/>
            <person name="Jetten M.S.M."/>
            <person name="Mascher T."/>
            <person name="Medema M.H."/>
            <person name="Devos D.P."/>
            <person name="Kaster A.-K."/>
            <person name="Ovreas L."/>
            <person name="Rohde M."/>
            <person name="Galperin M.Y."/>
            <person name="Jogler C."/>
        </authorList>
    </citation>
    <scope>NUCLEOTIDE SEQUENCE [LARGE SCALE GENOMIC DNA]</scope>
    <source>
        <strain evidence="2 3">Enr8</strain>
    </source>
</reference>
<dbReference type="RefSeq" id="WP_261342413.1">
    <property type="nucleotide sequence ID" value="NZ_SJPF01000001.1"/>
</dbReference>
<evidence type="ECO:0008006" key="4">
    <source>
        <dbReference type="Google" id="ProtNLM"/>
    </source>
</evidence>
<organism evidence="2 3">
    <name type="scientific">Blastopirellula retiformator</name>
    <dbReference type="NCBI Taxonomy" id="2527970"/>
    <lineage>
        <taxon>Bacteria</taxon>
        <taxon>Pseudomonadati</taxon>
        <taxon>Planctomycetota</taxon>
        <taxon>Planctomycetia</taxon>
        <taxon>Pirellulales</taxon>
        <taxon>Pirellulaceae</taxon>
        <taxon>Blastopirellula</taxon>
    </lineage>
</organism>
<evidence type="ECO:0000313" key="2">
    <source>
        <dbReference type="EMBL" id="TWT38914.1"/>
    </source>
</evidence>
<evidence type="ECO:0000313" key="3">
    <source>
        <dbReference type="Proteomes" id="UP000318878"/>
    </source>
</evidence>
<dbReference type="AlphaFoldDB" id="A0A5C5VJX9"/>
<feature type="signal peptide" evidence="1">
    <location>
        <begin position="1"/>
        <end position="26"/>
    </location>
</feature>
<keyword evidence="3" id="KW-1185">Reference proteome</keyword>
<feature type="chain" id="PRO_5022834963" description="Arylsulfatase" evidence="1">
    <location>
        <begin position="27"/>
        <end position="43"/>
    </location>
</feature>
<keyword evidence="1" id="KW-0732">Signal</keyword>